<gene>
    <name evidence="6" type="ORF">SGN30_25535</name>
</gene>
<reference evidence="6" key="1">
    <citation type="submission" date="2023-11" db="EMBL/GenBank/DDBJ databases">
        <title>Identification and selenium tolerance of Delftia acidovorans R3-25.</title>
        <authorList>
            <person name="Zhang S."/>
            <person name="Liu Y."/>
            <person name="Guo Y."/>
        </authorList>
    </citation>
    <scope>NUCLEOTIDE SEQUENCE</scope>
    <source>
        <strain evidence="6">R3-25</strain>
    </source>
</reference>
<dbReference type="InterPro" id="IPR051310">
    <property type="entry name" value="MCP_chemotaxis"/>
</dbReference>
<dbReference type="PRINTS" id="PR00260">
    <property type="entry name" value="CHEMTRNSDUCR"/>
</dbReference>
<dbReference type="Pfam" id="PF00015">
    <property type="entry name" value="MCPsignal"/>
    <property type="match status" value="1"/>
</dbReference>
<comment type="caution">
    <text evidence="6">The sequence shown here is derived from an EMBL/GenBank/DDBJ whole genome shotgun (WGS) entry which is preliminary data.</text>
</comment>
<dbReference type="CDD" id="cd00130">
    <property type="entry name" value="PAS"/>
    <property type="match status" value="1"/>
</dbReference>
<dbReference type="PROSITE" id="PS50112">
    <property type="entry name" value="PAS"/>
    <property type="match status" value="1"/>
</dbReference>
<dbReference type="Proteomes" id="UP001287445">
    <property type="component" value="Unassembled WGS sequence"/>
</dbReference>
<feature type="domain" description="Methyl-accepting transducer" evidence="3">
    <location>
        <begin position="276"/>
        <end position="505"/>
    </location>
</feature>
<dbReference type="Pfam" id="PF08447">
    <property type="entry name" value="PAS_3"/>
    <property type="match status" value="1"/>
</dbReference>
<dbReference type="GO" id="GO:0007165">
    <property type="term" value="P:signal transduction"/>
    <property type="evidence" value="ECO:0007669"/>
    <property type="project" value="UniProtKB-KW"/>
</dbReference>
<dbReference type="EMBL" id="JAWWMZ010000013">
    <property type="protein sequence ID" value="MDX4956789.1"/>
    <property type="molecule type" value="Genomic_DNA"/>
</dbReference>
<dbReference type="GO" id="GO:0006935">
    <property type="term" value="P:chemotaxis"/>
    <property type="evidence" value="ECO:0007669"/>
    <property type="project" value="InterPro"/>
</dbReference>
<evidence type="ECO:0000256" key="1">
    <source>
        <dbReference type="ARBA" id="ARBA00029447"/>
    </source>
</evidence>
<dbReference type="Gene3D" id="1.10.287.950">
    <property type="entry name" value="Methyl-accepting chemotaxis protein"/>
    <property type="match status" value="1"/>
</dbReference>
<dbReference type="SUPFAM" id="SSF55785">
    <property type="entry name" value="PYP-like sensor domain (PAS domain)"/>
    <property type="match status" value="1"/>
</dbReference>
<evidence type="ECO:0000256" key="2">
    <source>
        <dbReference type="PROSITE-ProRule" id="PRU00284"/>
    </source>
</evidence>
<dbReference type="RefSeq" id="WP_319076334.1">
    <property type="nucleotide sequence ID" value="NZ_JAWWMZ010000013.1"/>
</dbReference>
<sequence>MRRNVYVTQREYPLSEGETLLSVTDLKGRIVYANDAFIRVSGFEAAELYGKAHSIVRHPDMPAAAFADMWSTIQRGLPWSALVKNRRKNGDHYWVRANASPIRHAGAVVGYLSVRTRPEPCEVQQHAALYEQINAGVRSLGLHRGFPVGRGAVGALQRWWRFRPLAWRVQAVVAGLWLLGSAGLWSPALQASAVPLAQVWPAWLIWSLACVASGQWLRSRLLMPLAALRGQAQAVASGQQTDARFLQRTDEIGAIGSAVRQTGLNLVSLVGDIQGKSDQVRRCALAVQQGSTELSDRTEAAAASLEQSAQAMQALASAIERSSAQAGEAAARARHGVDMAGQSSRMVVQLDQGMRGVAQTSDQVGQISSLIDGIAFQTNLLALNAAVEAARAGEHGKGFAVVADEVRGLSQRSAHAARQIKALIEASQQQVAQSCAMAREVGEAMLAVQADMREQLVLAEGMQAASQAQAGGVQQVQAAVQQLEQMTQHNAALARDTIGHAQLLAGQAQALEAAASVFHGSGASA</sequence>
<comment type="similarity">
    <text evidence="1">Belongs to the methyl-accepting chemotaxis (MCP) protein family.</text>
</comment>
<evidence type="ECO:0000313" key="7">
    <source>
        <dbReference type="Proteomes" id="UP001287445"/>
    </source>
</evidence>
<dbReference type="AlphaFoldDB" id="A0AAJ2V9C1"/>
<keyword evidence="2" id="KW-0807">Transducer</keyword>
<evidence type="ECO:0000259" key="5">
    <source>
        <dbReference type="PROSITE" id="PS50885"/>
    </source>
</evidence>
<dbReference type="InterPro" id="IPR013655">
    <property type="entry name" value="PAS_fold_3"/>
</dbReference>
<evidence type="ECO:0000259" key="4">
    <source>
        <dbReference type="PROSITE" id="PS50112"/>
    </source>
</evidence>
<feature type="domain" description="HAMP" evidence="5">
    <location>
        <begin position="219"/>
        <end position="271"/>
    </location>
</feature>
<evidence type="ECO:0000313" key="6">
    <source>
        <dbReference type="EMBL" id="MDX4956789.1"/>
    </source>
</evidence>
<accession>A0AAJ2V9C1</accession>
<evidence type="ECO:0000259" key="3">
    <source>
        <dbReference type="PROSITE" id="PS50111"/>
    </source>
</evidence>
<dbReference type="InterPro" id="IPR003660">
    <property type="entry name" value="HAMP_dom"/>
</dbReference>
<dbReference type="NCBIfam" id="TIGR00229">
    <property type="entry name" value="sensory_box"/>
    <property type="match status" value="1"/>
</dbReference>
<dbReference type="GO" id="GO:0004888">
    <property type="term" value="F:transmembrane signaling receptor activity"/>
    <property type="evidence" value="ECO:0007669"/>
    <property type="project" value="InterPro"/>
</dbReference>
<dbReference type="InterPro" id="IPR035965">
    <property type="entry name" value="PAS-like_dom_sf"/>
</dbReference>
<dbReference type="GO" id="GO:0005886">
    <property type="term" value="C:plasma membrane"/>
    <property type="evidence" value="ECO:0007669"/>
    <property type="project" value="TreeGrafter"/>
</dbReference>
<dbReference type="PANTHER" id="PTHR43531">
    <property type="entry name" value="PROTEIN ICFG"/>
    <property type="match status" value="1"/>
</dbReference>
<dbReference type="PROSITE" id="PS50111">
    <property type="entry name" value="CHEMOTAXIS_TRANSDUC_2"/>
    <property type="match status" value="1"/>
</dbReference>
<feature type="domain" description="PAS" evidence="4">
    <location>
        <begin position="23"/>
        <end position="60"/>
    </location>
</feature>
<dbReference type="InterPro" id="IPR000014">
    <property type="entry name" value="PAS"/>
</dbReference>
<organism evidence="6 7">
    <name type="scientific">Delftia acidovorans</name>
    <name type="common">Pseudomonas acidovorans</name>
    <name type="synonym">Comamonas acidovorans</name>
    <dbReference type="NCBI Taxonomy" id="80866"/>
    <lineage>
        <taxon>Bacteria</taxon>
        <taxon>Pseudomonadati</taxon>
        <taxon>Pseudomonadota</taxon>
        <taxon>Betaproteobacteria</taxon>
        <taxon>Burkholderiales</taxon>
        <taxon>Comamonadaceae</taxon>
        <taxon>Delftia</taxon>
    </lineage>
</organism>
<dbReference type="SMART" id="SM00283">
    <property type="entry name" value="MA"/>
    <property type="match status" value="1"/>
</dbReference>
<dbReference type="Gene3D" id="3.30.450.20">
    <property type="entry name" value="PAS domain"/>
    <property type="match status" value="1"/>
</dbReference>
<dbReference type="InterPro" id="IPR004090">
    <property type="entry name" value="Chemotax_Me-accpt_rcpt"/>
</dbReference>
<dbReference type="PROSITE" id="PS50885">
    <property type="entry name" value="HAMP"/>
    <property type="match status" value="1"/>
</dbReference>
<protein>
    <submittedName>
        <fullName evidence="6">PAS domain-containing methyl-accepting chemotaxis protein</fullName>
    </submittedName>
</protein>
<proteinExistence type="inferred from homology"/>
<dbReference type="PANTHER" id="PTHR43531:SF7">
    <property type="entry name" value="AEROTAXIS RECEPTOR"/>
    <property type="match status" value="1"/>
</dbReference>
<dbReference type="SUPFAM" id="SSF58104">
    <property type="entry name" value="Methyl-accepting chemotaxis protein (MCP) signaling domain"/>
    <property type="match status" value="1"/>
</dbReference>
<name>A0AAJ2V9C1_DELAC</name>
<dbReference type="InterPro" id="IPR004089">
    <property type="entry name" value="MCPsignal_dom"/>
</dbReference>